<dbReference type="AlphaFoldDB" id="A0AAD5TZL7"/>
<organism evidence="1 2">
    <name type="scientific">Clydaea vesicula</name>
    <dbReference type="NCBI Taxonomy" id="447962"/>
    <lineage>
        <taxon>Eukaryota</taxon>
        <taxon>Fungi</taxon>
        <taxon>Fungi incertae sedis</taxon>
        <taxon>Chytridiomycota</taxon>
        <taxon>Chytridiomycota incertae sedis</taxon>
        <taxon>Chytridiomycetes</taxon>
        <taxon>Lobulomycetales</taxon>
        <taxon>Lobulomycetaceae</taxon>
        <taxon>Clydaea</taxon>
    </lineage>
</organism>
<comment type="caution">
    <text evidence="1">The sequence shown here is derived from an EMBL/GenBank/DDBJ whole genome shotgun (WGS) entry which is preliminary data.</text>
</comment>
<gene>
    <name evidence="1" type="ORF">HK099_005072</name>
</gene>
<reference evidence="1" key="1">
    <citation type="submission" date="2020-05" db="EMBL/GenBank/DDBJ databases">
        <title>Phylogenomic resolution of chytrid fungi.</title>
        <authorList>
            <person name="Stajich J.E."/>
            <person name="Amses K."/>
            <person name="Simmons R."/>
            <person name="Seto K."/>
            <person name="Myers J."/>
            <person name="Bonds A."/>
            <person name="Quandt C.A."/>
            <person name="Barry K."/>
            <person name="Liu P."/>
            <person name="Grigoriev I."/>
            <person name="Longcore J.E."/>
            <person name="James T.Y."/>
        </authorList>
    </citation>
    <scope>NUCLEOTIDE SEQUENCE</scope>
    <source>
        <strain evidence="1">JEL0476</strain>
    </source>
</reference>
<name>A0AAD5TZL7_9FUNG</name>
<keyword evidence="2" id="KW-1185">Reference proteome</keyword>
<evidence type="ECO:0000313" key="2">
    <source>
        <dbReference type="Proteomes" id="UP001211065"/>
    </source>
</evidence>
<dbReference type="Proteomes" id="UP001211065">
    <property type="component" value="Unassembled WGS sequence"/>
</dbReference>
<sequence>MSTTLTHKIRFDQNFPSVITSNQPFKINFEVQFPSWETTSYRHLDFSGLYQARRDIYHLFITLVDEQNNHLRHLFFKEMFCYNGNFGYSKENEDQKGQPNEFYLPSYTINPKNDKFRIKVSLVNQDKWFTSFTEVSKTFSLQVSNNPVLEDSIFRKLGDGNHSEEVSIFTSMWSCMDSAEPEMQEIVQTVRNGDVVNTSTLEFALKSSN</sequence>
<dbReference type="EMBL" id="JADGJW010000380">
    <property type="protein sequence ID" value="KAJ3218434.1"/>
    <property type="molecule type" value="Genomic_DNA"/>
</dbReference>
<accession>A0AAD5TZL7</accession>
<proteinExistence type="predicted"/>
<evidence type="ECO:0000313" key="1">
    <source>
        <dbReference type="EMBL" id="KAJ3218434.1"/>
    </source>
</evidence>
<protein>
    <submittedName>
        <fullName evidence="1">Uncharacterized protein</fullName>
    </submittedName>
</protein>